<dbReference type="EMBL" id="JBGUBD010000016">
    <property type="protein sequence ID" value="MFA9480159.1"/>
    <property type="molecule type" value="Genomic_DNA"/>
</dbReference>
<feature type="transmembrane region" description="Helical" evidence="5">
    <location>
        <begin position="816"/>
        <end position="839"/>
    </location>
</feature>
<organism evidence="8 9">
    <name type="scientific">Natronomicrosphaera hydrolytica</name>
    <dbReference type="NCBI Taxonomy" id="3242702"/>
    <lineage>
        <taxon>Bacteria</taxon>
        <taxon>Pseudomonadati</taxon>
        <taxon>Planctomycetota</taxon>
        <taxon>Phycisphaerae</taxon>
        <taxon>Phycisphaerales</taxon>
        <taxon>Phycisphaeraceae</taxon>
        <taxon>Natronomicrosphaera</taxon>
    </lineage>
</organism>
<gene>
    <name evidence="8" type="ORF">ACERK3_17950</name>
</gene>
<dbReference type="RefSeq" id="WP_425347081.1">
    <property type="nucleotide sequence ID" value="NZ_JBGUBD010000016.1"/>
</dbReference>
<dbReference type="SUPFAM" id="SSF161098">
    <property type="entry name" value="MetI-like"/>
    <property type="match status" value="2"/>
</dbReference>
<evidence type="ECO:0000259" key="6">
    <source>
        <dbReference type="PROSITE" id="PS50042"/>
    </source>
</evidence>
<protein>
    <submittedName>
        <fullName evidence="8">ABC transporter permease subunit</fullName>
    </submittedName>
</protein>
<accession>A0ABV4UBP1</accession>
<keyword evidence="4 5" id="KW-0472">Membrane</keyword>
<evidence type="ECO:0000313" key="8">
    <source>
        <dbReference type="EMBL" id="MFA9480159.1"/>
    </source>
</evidence>
<feature type="transmembrane region" description="Helical" evidence="5">
    <location>
        <begin position="523"/>
        <end position="541"/>
    </location>
</feature>
<feature type="domain" description="ABC transmembrane type-1" evidence="7">
    <location>
        <begin position="517"/>
        <end position="895"/>
    </location>
</feature>
<evidence type="ECO:0000256" key="3">
    <source>
        <dbReference type="ARBA" id="ARBA00022989"/>
    </source>
</evidence>
<feature type="transmembrane region" description="Helical" evidence="5">
    <location>
        <begin position="621"/>
        <end position="643"/>
    </location>
</feature>
<dbReference type="InterPro" id="IPR000595">
    <property type="entry name" value="cNMP-bd_dom"/>
</dbReference>
<dbReference type="PANTHER" id="PTHR42727:SF1">
    <property type="entry name" value="PHOSPHATE TRANSPORT SYSTEM PERMEASE"/>
    <property type="match status" value="1"/>
</dbReference>
<name>A0ABV4UBP1_9BACT</name>
<feature type="transmembrane region" description="Helical" evidence="5">
    <location>
        <begin position="33"/>
        <end position="59"/>
    </location>
</feature>
<proteinExistence type="inferred from homology"/>
<comment type="similarity">
    <text evidence="5">Belongs to the binding-protein-dependent transport system permease family.</text>
</comment>
<dbReference type="CDD" id="cd06261">
    <property type="entry name" value="TM_PBP2"/>
    <property type="match status" value="2"/>
</dbReference>
<evidence type="ECO:0000256" key="1">
    <source>
        <dbReference type="ARBA" id="ARBA00004651"/>
    </source>
</evidence>
<evidence type="ECO:0000256" key="4">
    <source>
        <dbReference type="ARBA" id="ARBA00023136"/>
    </source>
</evidence>
<reference evidence="8 9" key="1">
    <citation type="submission" date="2024-08" db="EMBL/GenBank/DDBJ databases">
        <title>Whole-genome sequencing of halo(alkali)philic microorganisms from hypersaline lakes.</title>
        <authorList>
            <person name="Sorokin D.Y."/>
            <person name="Merkel A.Y."/>
            <person name="Messina E."/>
            <person name="Yakimov M."/>
        </authorList>
    </citation>
    <scope>NUCLEOTIDE SEQUENCE [LARGE SCALE GENOMIC DNA]</scope>
    <source>
        <strain evidence="8 9">AB-hyl4</strain>
    </source>
</reference>
<dbReference type="InterPro" id="IPR015943">
    <property type="entry name" value="WD40/YVTN_repeat-like_dom_sf"/>
</dbReference>
<evidence type="ECO:0000256" key="2">
    <source>
        <dbReference type="ARBA" id="ARBA00022692"/>
    </source>
</evidence>
<dbReference type="PROSITE" id="PS50928">
    <property type="entry name" value="ABC_TM1"/>
    <property type="match status" value="1"/>
</dbReference>
<dbReference type="Pfam" id="PF00528">
    <property type="entry name" value="BPD_transp_1"/>
    <property type="match status" value="1"/>
</dbReference>
<feature type="domain" description="Cyclic nucleotide-binding" evidence="6">
    <location>
        <begin position="418"/>
        <end position="473"/>
    </location>
</feature>
<feature type="transmembrane region" description="Helical" evidence="5">
    <location>
        <begin position="708"/>
        <end position="731"/>
    </location>
</feature>
<keyword evidence="3 5" id="KW-1133">Transmembrane helix</keyword>
<dbReference type="Gene3D" id="1.10.3720.10">
    <property type="entry name" value="MetI-like"/>
    <property type="match status" value="2"/>
</dbReference>
<dbReference type="PANTHER" id="PTHR42727">
    <property type="entry name" value="PHOSPHATE TRANSPORT SYSTEM PERMEASE PROTEIN"/>
    <property type="match status" value="1"/>
</dbReference>
<comment type="caution">
    <text evidence="8">The sequence shown here is derived from an EMBL/GenBank/DDBJ whole genome shotgun (WGS) entry which is preliminary data.</text>
</comment>
<feature type="transmembrane region" description="Helical" evidence="5">
    <location>
        <begin position="663"/>
        <end position="687"/>
    </location>
</feature>
<dbReference type="InterPro" id="IPR000515">
    <property type="entry name" value="MetI-like"/>
</dbReference>
<keyword evidence="2 5" id="KW-0812">Transmembrane</keyword>
<feature type="transmembrane region" description="Helical" evidence="5">
    <location>
        <begin position="760"/>
        <end position="778"/>
    </location>
</feature>
<dbReference type="Gene3D" id="2.130.10.10">
    <property type="entry name" value="YVTN repeat-like/Quinoprotein amine dehydrogenase"/>
    <property type="match status" value="1"/>
</dbReference>
<dbReference type="InterPro" id="IPR035906">
    <property type="entry name" value="MetI-like_sf"/>
</dbReference>
<evidence type="ECO:0000313" key="9">
    <source>
        <dbReference type="Proteomes" id="UP001575105"/>
    </source>
</evidence>
<dbReference type="SUPFAM" id="SSF50998">
    <property type="entry name" value="Quinoprotein alcohol dehydrogenase-like"/>
    <property type="match status" value="1"/>
</dbReference>
<keyword evidence="9" id="KW-1185">Reference proteome</keyword>
<evidence type="ECO:0000256" key="5">
    <source>
        <dbReference type="RuleBase" id="RU363032"/>
    </source>
</evidence>
<comment type="subcellular location">
    <subcellularLocation>
        <location evidence="1 5">Cell membrane</location>
        <topology evidence="1 5">Multi-pass membrane protein</topology>
    </subcellularLocation>
</comment>
<dbReference type="Proteomes" id="UP001575105">
    <property type="component" value="Unassembled WGS sequence"/>
</dbReference>
<feature type="transmembrane region" description="Helical" evidence="5">
    <location>
        <begin position="562"/>
        <end position="581"/>
    </location>
</feature>
<feature type="transmembrane region" description="Helical" evidence="5">
    <location>
        <begin position="587"/>
        <end position="609"/>
    </location>
</feature>
<keyword evidence="5" id="KW-0813">Transport</keyword>
<dbReference type="PROSITE" id="PS50042">
    <property type="entry name" value="CNMP_BINDING_3"/>
    <property type="match status" value="1"/>
</dbReference>
<feature type="transmembrane region" description="Helical" evidence="5">
    <location>
        <begin position="874"/>
        <end position="895"/>
    </location>
</feature>
<evidence type="ECO:0000259" key="7">
    <source>
        <dbReference type="PROSITE" id="PS50928"/>
    </source>
</evidence>
<dbReference type="InterPro" id="IPR011047">
    <property type="entry name" value="Quinoprotein_ADH-like_sf"/>
</dbReference>
<sequence>MNDKPGRTFTGYQRRKETRLSVRVGDITARSMITIGGIGTIIAVSAVFLFLVSVAAPLFSGGRVEQSLDYDSPWATDSTQPLHMATDDHQSIGWAMTPDGMIHVFRLDTGELIHQQRVIGEDQRLTASSFGGRRGDVIFGYETGSIQRGTIQFITSYLEMADVPAEMRSRPVGELMVYEDGVIVRTPANQFRKRQVRVELDEAVPLEDPSPIVRLSHTTYAGRTMLVSYTLDGRLLLSEIRERRNLLTGEVRVQLSDRKLPFTLPQGREAPDHVAMAGLGDNIFVIWNDGHMLRYDLRDRDNPRVVEALDLVEETGETITAVSFLLGRHSLVTGDSLGRVRVWFRVPEAAAARAEAVGDAGAVARVEDDDLVAAVGRIESDGVRMVNAHELRGPTRGTAVTALGRSVGSRMLSAGYADGTVRVFQVTANNLIVETQADAVGEQGVASLTMTPRDDGVLAVTEAGVQLWRIDRRYPAVTLRSVITPVWYEDYASPQHLWQSSSGQDDFEPKYGLAPLIFGTLKATFYSMLFGLPLAVLAAIYTSEFLHRKVRSRIKPIIEMMASLPSVVLGFVAALVIAPVVEQAVPAALLAFLVVPMIVLLGGFLWQLLPYAWHVRLTNWRFAFIAMTVLIALPVAFLGGPIVEQLLFAGDIRAWLSQDVGSGVAGWFLLMMPISAIVVAVLFSRYVNPVLRERFGQQGRRAMALADLAKYGVGIVLTMLLSLLLGSLLVYGLGWDPRGGSFAFWGMDLSPLKTYEQRNALIVGFVMGFAIIPIIYTISEDALSAVPEHLRSASLGAGATPWQTAMRLIVPTAMSGLFSAAMIGLGRAAGETMIVLMAAGNTPLMEMNIFNGFRTLSANIAVELPEAAVGGTHFRMLFLAALTLFVITFAVNTFAEVVRLRFRKRAFQL</sequence>